<feature type="compositionally biased region" description="Polar residues" evidence="1">
    <location>
        <begin position="421"/>
        <end position="439"/>
    </location>
</feature>
<feature type="region of interest" description="Disordered" evidence="1">
    <location>
        <begin position="362"/>
        <end position="445"/>
    </location>
</feature>
<dbReference type="Proteomes" id="UP000803884">
    <property type="component" value="Unassembled WGS sequence"/>
</dbReference>
<dbReference type="GO" id="GO:0005096">
    <property type="term" value="F:GTPase activator activity"/>
    <property type="evidence" value="ECO:0007669"/>
    <property type="project" value="InterPro"/>
</dbReference>
<feature type="region of interest" description="Disordered" evidence="1">
    <location>
        <begin position="275"/>
        <end position="340"/>
    </location>
</feature>
<name>A0AB34KRT6_9PEZI</name>
<dbReference type="GO" id="GO:1902412">
    <property type="term" value="P:regulation of mitotic cytokinesis"/>
    <property type="evidence" value="ECO:0007669"/>
    <property type="project" value="InterPro"/>
</dbReference>
<feature type="compositionally biased region" description="Low complexity" evidence="1">
    <location>
        <begin position="139"/>
        <end position="162"/>
    </location>
</feature>
<feature type="compositionally biased region" description="Low complexity" evidence="1">
    <location>
        <begin position="327"/>
        <end position="337"/>
    </location>
</feature>
<gene>
    <name evidence="2" type="ORF">WHR41_04136</name>
</gene>
<feature type="compositionally biased region" description="Acidic residues" evidence="1">
    <location>
        <begin position="313"/>
        <end position="322"/>
    </location>
</feature>
<feature type="compositionally biased region" description="Low complexity" evidence="1">
    <location>
        <begin position="196"/>
        <end position="210"/>
    </location>
</feature>
<protein>
    <submittedName>
        <fullName evidence="2">Uncharacterized protein</fullName>
    </submittedName>
</protein>
<organism evidence="2 3">
    <name type="scientific">Cladosporium halotolerans</name>
    <dbReference type="NCBI Taxonomy" id="1052096"/>
    <lineage>
        <taxon>Eukaryota</taxon>
        <taxon>Fungi</taxon>
        <taxon>Dikarya</taxon>
        <taxon>Ascomycota</taxon>
        <taxon>Pezizomycotina</taxon>
        <taxon>Dothideomycetes</taxon>
        <taxon>Dothideomycetidae</taxon>
        <taxon>Cladosporiales</taxon>
        <taxon>Cladosporiaceae</taxon>
        <taxon>Cladosporium</taxon>
    </lineage>
</organism>
<feature type="compositionally biased region" description="Basic and acidic residues" evidence="1">
    <location>
        <begin position="934"/>
        <end position="946"/>
    </location>
</feature>
<comment type="caution">
    <text evidence="2">The sequence shown here is derived from an EMBL/GenBank/DDBJ whole genome shotgun (WGS) entry which is preliminary data.</text>
</comment>
<keyword evidence="3" id="KW-1185">Reference proteome</keyword>
<accession>A0AB34KRT6</accession>
<feature type="compositionally biased region" description="Polar residues" evidence="1">
    <location>
        <begin position="686"/>
        <end position="698"/>
    </location>
</feature>
<feature type="compositionally biased region" description="Acidic residues" evidence="1">
    <location>
        <begin position="1032"/>
        <end position="1043"/>
    </location>
</feature>
<feature type="region of interest" description="Disordered" evidence="1">
    <location>
        <begin position="679"/>
        <end position="766"/>
    </location>
</feature>
<feature type="region of interest" description="Disordered" evidence="1">
    <location>
        <begin position="1023"/>
        <end position="1093"/>
    </location>
</feature>
<dbReference type="RefSeq" id="XP_069229996.1">
    <property type="nucleotide sequence ID" value="XM_069372742.1"/>
</dbReference>
<feature type="region of interest" description="Disordered" evidence="1">
    <location>
        <begin position="459"/>
        <end position="665"/>
    </location>
</feature>
<feature type="compositionally biased region" description="Polar residues" evidence="1">
    <location>
        <begin position="500"/>
        <end position="527"/>
    </location>
</feature>
<feature type="compositionally biased region" description="Polar residues" evidence="1">
    <location>
        <begin position="379"/>
        <end position="392"/>
    </location>
</feature>
<reference evidence="2 3" key="1">
    <citation type="journal article" date="2020" name="Microbiol. Resour. Announc.">
        <title>Draft Genome Sequence of a Cladosporium Species Isolated from the Mesophotic Ascidian Didemnum maculosum.</title>
        <authorList>
            <person name="Gioti A."/>
            <person name="Siaperas R."/>
            <person name="Nikolaivits E."/>
            <person name="Le Goff G."/>
            <person name="Ouazzani J."/>
            <person name="Kotoulas G."/>
            <person name="Topakas E."/>
        </authorList>
    </citation>
    <scope>NUCLEOTIDE SEQUENCE [LARGE SCALE GENOMIC DNA]</scope>
    <source>
        <strain evidence="2 3">TM138-S3</strain>
    </source>
</reference>
<feature type="compositionally biased region" description="Polar residues" evidence="1">
    <location>
        <begin position="163"/>
        <end position="190"/>
    </location>
</feature>
<evidence type="ECO:0000256" key="1">
    <source>
        <dbReference type="SAM" id="MobiDB-lite"/>
    </source>
</evidence>
<feature type="compositionally biased region" description="Polar residues" evidence="1">
    <location>
        <begin position="459"/>
        <end position="479"/>
    </location>
</feature>
<evidence type="ECO:0000313" key="3">
    <source>
        <dbReference type="Proteomes" id="UP000803884"/>
    </source>
</evidence>
<dbReference type="InterPro" id="IPR045342">
    <property type="entry name" value="Etd1"/>
</dbReference>
<proteinExistence type="predicted"/>
<dbReference type="GeneID" id="96005580"/>
<feature type="compositionally biased region" description="Low complexity" evidence="1">
    <location>
        <begin position="399"/>
        <end position="408"/>
    </location>
</feature>
<feature type="compositionally biased region" description="Polar residues" evidence="1">
    <location>
        <begin position="89"/>
        <end position="103"/>
    </location>
</feature>
<dbReference type="AlphaFoldDB" id="A0AB34KRT6"/>
<sequence length="1093" mass="118523">MRTVSTLCASGAGIGVSVLGLSLAADDNEHSPSDSSQHASRTHIPAREMSATATATYAVPIADHFAFSFSPPDRFAARPSAHLGRSRSDNVSNLVKSSMNKSRGATVMADDVLVRPEGSESSRASTPNTQPQTWLRRLSSSVSKSRDSSSTTTSRPASAVVSHSNGSWTFSHSGSTTPMLPGSQSVSQPRNRLVKRSSSVRSVNTSSYQSAGTRLPMPTFRRPATSHQRSATLQEPLSPALVSPAIPGSEFSTDTRDPSWRHYFTPKIARAADFPSRRPSVSGIPNPIKRIYPDRKYKPTLVSAQQPIRQGDVEADDELSTDDDSKASATATSATSSPILSNNAQAEGAFSSRRSFSFSNLLSNGPSPLSRGSSRSRSQTTNDKLSRSTSLRIGSAPRSSMGTSVSSSRKTTERLSKRRNVSNAEPLSHSNSDTTQGSDANPPREIQLHLGDDVLDTSGQFRDAASTNNSSHGSQQGLTEQRRMPSTRHASGASRPSRHSAGTSEIVSTLGSDAETQSVGDTSTDYQSDAFDSFPTRTTTTTRSSSGKRGPPIETIFDESPPTFSSGRSTKLRDFLNTGGFPESDSSDGYRYSTIEEEESIATPKRSLGNKNQTPSPSARFGGHNVFSSSPPVMREMPHPDDIDWDAPEEPASSPPNIGHDVSESPRGQHYLVERSLSLRLAPPARSQQSLSTVSTPRRNGADRATIFDWAEVQPSPNHSNSPPRPKTVHGKKDPENRGSRHSGRRMPSGMHARSHSVPVVPDLDGKRSSAVANKFGTWGVGSKGVTEDWNEDFDFEEPLPELPSPFVDDKRVDSGHAMLIPKAIQEQQQNVVANIGLLREWGLLIEELKDLRIRAAALGMLAGPHAEAWSEVDAMIDLADQESHESTLEPRRSPPSSPGFDDSAFDEPTREAVQSARARARSIRTPQPILTLGEDHADVTDEPRTPVRPSTGRPRKDSEAVARSVIEALQRKRTVSDPTSAQTEKPAKKVPFDTATLRHIVPYVNGVKRKIKEALREAEGLYTSPRRPVASEDEDDDDDDDFDFGHDEPSFRSIFTDPRSEQNTPERSQYARRQIAITDNDEADAGGFSPFG</sequence>
<feature type="compositionally biased region" description="Basic and acidic residues" evidence="1">
    <location>
        <begin position="883"/>
        <end position="893"/>
    </location>
</feature>
<feature type="region of interest" description="Disordered" evidence="1">
    <location>
        <begin position="79"/>
        <end position="219"/>
    </location>
</feature>
<feature type="region of interest" description="Disordered" evidence="1">
    <location>
        <begin position="883"/>
        <end position="991"/>
    </location>
</feature>
<dbReference type="EMBL" id="JAAQHG020000012">
    <property type="protein sequence ID" value="KAL1586891.1"/>
    <property type="molecule type" value="Genomic_DNA"/>
</dbReference>
<dbReference type="Pfam" id="PF20162">
    <property type="entry name" value="Etd1"/>
    <property type="match status" value="1"/>
</dbReference>
<feature type="compositionally biased region" description="Low complexity" evidence="1">
    <location>
        <begin position="536"/>
        <end position="545"/>
    </location>
</feature>
<feature type="compositionally biased region" description="Polar residues" evidence="1">
    <location>
        <begin position="121"/>
        <end position="133"/>
    </location>
</feature>
<evidence type="ECO:0000313" key="2">
    <source>
        <dbReference type="EMBL" id="KAL1586891.1"/>
    </source>
</evidence>
<feature type="compositionally biased region" description="Low complexity" evidence="1">
    <location>
        <begin position="362"/>
        <end position="378"/>
    </location>
</feature>